<dbReference type="AlphaFoldDB" id="A0AAV3XY47"/>
<gene>
    <name evidence="1" type="ORF">PoB_000150100</name>
</gene>
<protein>
    <submittedName>
        <fullName evidence="1">Uncharacterized protein</fullName>
    </submittedName>
</protein>
<reference evidence="1 2" key="1">
    <citation type="journal article" date="2021" name="Elife">
        <title>Chloroplast acquisition without the gene transfer in kleptoplastic sea slugs, Plakobranchus ocellatus.</title>
        <authorList>
            <person name="Maeda T."/>
            <person name="Takahashi S."/>
            <person name="Yoshida T."/>
            <person name="Shimamura S."/>
            <person name="Takaki Y."/>
            <person name="Nagai Y."/>
            <person name="Toyoda A."/>
            <person name="Suzuki Y."/>
            <person name="Arimoto A."/>
            <person name="Ishii H."/>
            <person name="Satoh N."/>
            <person name="Nishiyama T."/>
            <person name="Hasebe M."/>
            <person name="Maruyama T."/>
            <person name="Minagawa J."/>
            <person name="Obokata J."/>
            <person name="Shigenobu S."/>
        </authorList>
    </citation>
    <scope>NUCLEOTIDE SEQUENCE [LARGE SCALE GENOMIC DNA]</scope>
</reference>
<evidence type="ECO:0000313" key="1">
    <source>
        <dbReference type="EMBL" id="GFN74995.1"/>
    </source>
</evidence>
<comment type="caution">
    <text evidence="1">The sequence shown here is derived from an EMBL/GenBank/DDBJ whole genome shotgun (WGS) entry which is preliminary data.</text>
</comment>
<proteinExistence type="predicted"/>
<accession>A0AAV3XY47</accession>
<name>A0AAV3XY47_9GAST</name>
<dbReference type="Proteomes" id="UP000735302">
    <property type="component" value="Unassembled WGS sequence"/>
</dbReference>
<sequence length="83" mass="9128">MWVVGGLMANELALKSAKIFLWCVPVWHQSAFDKHHEASGGFSVALKSAAASCRQFLPATAWFEGGEGGAKLIWLEPKVFRDH</sequence>
<keyword evidence="2" id="KW-1185">Reference proteome</keyword>
<evidence type="ECO:0000313" key="2">
    <source>
        <dbReference type="Proteomes" id="UP000735302"/>
    </source>
</evidence>
<dbReference type="EMBL" id="BLXT01000206">
    <property type="protein sequence ID" value="GFN74995.1"/>
    <property type="molecule type" value="Genomic_DNA"/>
</dbReference>
<organism evidence="1 2">
    <name type="scientific">Plakobranchus ocellatus</name>
    <dbReference type="NCBI Taxonomy" id="259542"/>
    <lineage>
        <taxon>Eukaryota</taxon>
        <taxon>Metazoa</taxon>
        <taxon>Spiralia</taxon>
        <taxon>Lophotrochozoa</taxon>
        <taxon>Mollusca</taxon>
        <taxon>Gastropoda</taxon>
        <taxon>Heterobranchia</taxon>
        <taxon>Euthyneura</taxon>
        <taxon>Panpulmonata</taxon>
        <taxon>Sacoglossa</taxon>
        <taxon>Placobranchoidea</taxon>
        <taxon>Plakobranchidae</taxon>
        <taxon>Plakobranchus</taxon>
    </lineage>
</organism>